<dbReference type="STRING" id="3916.A0A1S3UXK4"/>
<reference evidence="3" key="2">
    <citation type="submission" date="2025-08" db="UniProtKB">
        <authorList>
            <consortium name="RefSeq"/>
        </authorList>
    </citation>
    <scope>IDENTIFICATION</scope>
    <source>
        <tissue evidence="3">Leaf</tissue>
    </source>
</reference>
<reference evidence="2" key="1">
    <citation type="journal article" date="2014" name="Nat. Commun.">
        <title>Genome sequence of mungbean and insights into evolution within Vigna species.</title>
        <authorList>
            <person name="Kang Y.J."/>
            <person name="Kim S.K."/>
            <person name="Kim M.Y."/>
            <person name="Lestari P."/>
            <person name="Kim K.H."/>
            <person name="Ha B.K."/>
            <person name="Jun T.H."/>
            <person name="Hwang W.J."/>
            <person name="Lee T."/>
            <person name="Lee J."/>
            <person name="Shim S."/>
            <person name="Yoon M.Y."/>
            <person name="Jang Y.E."/>
            <person name="Han K.S."/>
            <person name="Taeprayoon P."/>
            <person name="Yoon N."/>
            <person name="Somta P."/>
            <person name="Tanya P."/>
            <person name="Kim K.S."/>
            <person name="Gwag J.G."/>
            <person name="Moon J.K."/>
            <person name="Lee Y.H."/>
            <person name="Park B.S."/>
            <person name="Bombarely A."/>
            <person name="Doyle J.J."/>
            <person name="Jackson S.A."/>
            <person name="Schafleitner R."/>
            <person name="Srinives P."/>
            <person name="Varshney R.K."/>
            <person name="Lee S.H."/>
        </authorList>
    </citation>
    <scope>NUCLEOTIDE SEQUENCE [LARGE SCALE GENOMIC DNA]</scope>
    <source>
        <strain evidence="2">cv. VC1973A</strain>
    </source>
</reference>
<dbReference type="RefSeq" id="XP_014510811.1">
    <property type="nucleotide sequence ID" value="XM_014655325.1"/>
</dbReference>
<feature type="transmembrane region" description="Helical" evidence="1">
    <location>
        <begin position="194"/>
        <end position="218"/>
    </location>
</feature>
<dbReference type="PANTHER" id="PTHR36318">
    <property type="entry name" value="OS06G0581300 PROTEIN"/>
    <property type="match status" value="1"/>
</dbReference>
<keyword evidence="2" id="KW-1185">Reference proteome</keyword>
<evidence type="ECO:0000256" key="1">
    <source>
        <dbReference type="SAM" id="Phobius"/>
    </source>
</evidence>
<dbReference type="KEGG" id="vra:106769630"/>
<organism evidence="2 3">
    <name type="scientific">Vigna radiata var. radiata</name>
    <name type="common">Mung bean</name>
    <name type="synonym">Phaseolus aureus</name>
    <dbReference type="NCBI Taxonomy" id="3916"/>
    <lineage>
        <taxon>Eukaryota</taxon>
        <taxon>Viridiplantae</taxon>
        <taxon>Streptophyta</taxon>
        <taxon>Embryophyta</taxon>
        <taxon>Tracheophyta</taxon>
        <taxon>Spermatophyta</taxon>
        <taxon>Magnoliopsida</taxon>
        <taxon>eudicotyledons</taxon>
        <taxon>Gunneridae</taxon>
        <taxon>Pentapetalae</taxon>
        <taxon>rosids</taxon>
        <taxon>fabids</taxon>
        <taxon>Fabales</taxon>
        <taxon>Fabaceae</taxon>
        <taxon>Papilionoideae</taxon>
        <taxon>50 kb inversion clade</taxon>
        <taxon>NPAAA clade</taxon>
        <taxon>indigoferoid/millettioid clade</taxon>
        <taxon>Phaseoleae</taxon>
        <taxon>Vigna</taxon>
    </lineage>
</organism>
<name>A0A1S3UXK4_VIGRR</name>
<dbReference type="Pfam" id="PF07343">
    <property type="entry name" value="DUF1475"/>
    <property type="match status" value="1"/>
</dbReference>
<evidence type="ECO:0000313" key="2">
    <source>
        <dbReference type="Proteomes" id="UP000087766"/>
    </source>
</evidence>
<keyword evidence="1" id="KW-0472">Membrane</keyword>
<dbReference type="Proteomes" id="UP000087766">
    <property type="component" value="Chromosome 8"/>
</dbReference>
<feature type="transmembrane region" description="Helical" evidence="1">
    <location>
        <begin position="136"/>
        <end position="154"/>
    </location>
</feature>
<feature type="transmembrane region" description="Helical" evidence="1">
    <location>
        <begin position="12"/>
        <end position="31"/>
    </location>
</feature>
<dbReference type="AlphaFoldDB" id="A0A1S3UXK4"/>
<keyword evidence="1" id="KW-0812">Transmembrane</keyword>
<feature type="transmembrane region" description="Helical" evidence="1">
    <location>
        <begin position="43"/>
        <end position="65"/>
    </location>
</feature>
<accession>A0A1S3UXK4</accession>
<dbReference type="OrthoDB" id="611851at2759"/>
<dbReference type="PANTHER" id="PTHR36318:SF3">
    <property type="entry name" value="OS06G0581300 PROTEIN"/>
    <property type="match status" value="1"/>
</dbReference>
<protein>
    <submittedName>
        <fullName evidence="3">Uncharacterized protein LOC106769630 isoform X1</fullName>
    </submittedName>
</protein>
<feature type="transmembrane region" description="Helical" evidence="1">
    <location>
        <begin position="74"/>
        <end position="94"/>
    </location>
</feature>
<keyword evidence="1" id="KW-1133">Transmembrane helix</keyword>
<dbReference type="InterPro" id="IPR009943">
    <property type="entry name" value="DUF1475"/>
</dbReference>
<sequence>MAKISVATALRTLFTVVGLLMLATLLYTLFTDGLPFRKELLTPWMRATLIDFYINVVALGIWVAYKESNLIRSILWIILLVCLGSIATSAYIVVQFLKLSSQESSQDPMYYVLLRHPNKNGTAPQRKHSSVMTLRILFSILGVVMLGTLVYTLVTDGSPFRMELFTPWLIATLVDFYINVVALAVWVAYKESSWISAVFWIILLICFGSITTCFYIAWQLFQISAQDPAYLVLVQHGDSLLRSVNIIIGQKTNIRGFLVRQHSNGVHEPKACKTLMWKLKKVWDNP</sequence>
<dbReference type="GeneID" id="106769630"/>
<evidence type="ECO:0000313" key="3">
    <source>
        <dbReference type="RefSeq" id="XP_014510811.1"/>
    </source>
</evidence>
<proteinExistence type="predicted"/>
<feature type="transmembrane region" description="Helical" evidence="1">
    <location>
        <begin position="166"/>
        <end position="188"/>
    </location>
</feature>
<gene>
    <name evidence="3" type="primary">LOC106769630</name>
</gene>